<accession>X1CGR8</accession>
<sequence length="76" mass="8591">METIFGAVADPTRRQILERLRAHGPLSIKELAAPLPISRQAVTKHLNILLGSGLVEMRWVGRERMHFLNPTPLQKL</sequence>
<dbReference type="InterPro" id="IPR011991">
    <property type="entry name" value="ArsR-like_HTH"/>
</dbReference>
<dbReference type="NCBIfam" id="NF033788">
    <property type="entry name" value="HTH_metalloreg"/>
    <property type="match status" value="1"/>
</dbReference>
<dbReference type="PANTHER" id="PTHR38600">
    <property type="entry name" value="TRANSCRIPTIONAL REGULATORY PROTEIN"/>
    <property type="match status" value="1"/>
</dbReference>
<evidence type="ECO:0000259" key="1">
    <source>
        <dbReference type="PROSITE" id="PS50987"/>
    </source>
</evidence>
<dbReference type="PRINTS" id="PR00778">
    <property type="entry name" value="HTHARSR"/>
</dbReference>
<dbReference type="CDD" id="cd00090">
    <property type="entry name" value="HTH_ARSR"/>
    <property type="match status" value="1"/>
</dbReference>
<dbReference type="EMBL" id="BART01030805">
    <property type="protein sequence ID" value="GAH07481.1"/>
    <property type="molecule type" value="Genomic_DNA"/>
</dbReference>
<feature type="non-terminal residue" evidence="2">
    <location>
        <position position="76"/>
    </location>
</feature>
<dbReference type="GO" id="GO:0003700">
    <property type="term" value="F:DNA-binding transcription factor activity"/>
    <property type="evidence" value="ECO:0007669"/>
    <property type="project" value="InterPro"/>
</dbReference>
<protein>
    <recommendedName>
        <fullName evidence="1">HTH arsR-type domain-containing protein</fullName>
    </recommendedName>
</protein>
<dbReference type="InterPro" id="IPR036388">
    <property type="entry name" value="WH-like_DNA-bd_sf"/>
</dbReference>
<dbReference type="InterPro" id="IPR036390">
    <property type="entry name" value="WH_DNA-bd_sf"/>
</dbReference>
<dbReference type="PANTHER" id="PTHR38600:SF1">
    <property type="entry name" value="TRANSCRIPTIONAL REGULATORY PROTEIN"/>
    <property type="match status" value="1"/>
</dbReference>
<dbReference type="Pfam" id="PF12840">
    <property type="entry name" value="HTH_20"/>
    <property type="match status" value="1"/>
</dbReference>
<dbReference type="Gene3D" id="1.10.10.10">
    <property type="entry name" value="Winged helix-like DNA-binding domain superfamily/Winged helix DNA-binding domain"/>
    <property type="match status" value="1"/>
</dbReference>
<reference evidence="2" key="1">
    <citation type="journal article" date="2014" name="Front. Microbiol.">
        <title>High frequency of phylogenetically diverse reductive dehalogenase-homologous genes in deep subseafloor sedimentary metagenomes.</title>
        <authorList>
            <person name="Kawai M."/>
            <person name="Futagami T."/>
            <person name="Toyoda A."/>
            <person name="Takaki Y."/>
            <person name="Nishi S."/>
            <person name="Hori S."/>
            <person name="Arai W."/>
            <person name="Tsubouchi T."/>
            <person name="Morono Y."/>
            <person name="Uchiyama I."/>
            <person name="Ito T."/>
            <person name="Fujiyama A."/>
            <person name="Inagaki F."/>
            <person name="Takami H."/>
        </authorList>
    </citation>
    <scope>NUCLEOTIDE SEQUENCE</scope>
    <source>
        <strain evidence="2">Expedition CK06-06</strain>
    </source>
</reference>
<gene>
    <name evidence="2" type="ORF">S01H4_53662</name>
</gene>
<comment type="caution">
    <text evidence="2">The sequence shown here is derived from an EMBL/GenBank/DDBJ whole genome shotgun (WGS) entry which is preliminary data.</text>
</comment>
<organism evidence="2">
    <name type="scientific">marine sediment metagenome</name>
    <dbReference type="NCBI Taxonomy" id="412755"/>
    <lineage>
        <taxon>unclassified sequences</taxon>
        <taxon>metagenomes</taxon>
        <taxon>ecological metagenomes</taxon>
    </lineage>
</organism>
<dbReference type="AlphaFoldDB" id="X1CGR8"/>
<proteinExistence type="predicted"/>
<dbReference type="SUPFAM" id="SSF46785">
    <property type="entry name" value="Winged helix' DNA-binding domain"/>
    <property type="match status" value="1"/>
</dbReference>
<feature type="domain" description="HTH arsR-type" evidence="1">
    <location>
        <begin position="1"/>
        <end position="76"/>
    </location>
</feature>
<dbReference type="InterPro" id="IPR001845">
    <property type="entry name" value="HTH_ArsR_DNA-bd_dom"/>
</dbReference>
<name>X1CGR8_9ZZZZ</name>
<evidence type="ECO:0000313" key="2">
    <source>
        <dbReference type="EMBL" id="GAH07481.1"/>
    </source>
</evidence>
<dbReference type="SMART" id="SM00418">
    <property type="entry name" value="HTH_ARSR"/>
    <property type="match status" value="1"/>
</dbReference>
<dbReference type="PROSITE" id="PS50987">
    <property type="entry name" value="HTH_ARSR_2"/>
    <property type="match status" value="1"/>
</dbReference>